<evidence type="ECO:0000256" key="5">
    <source>
        <dbReference type="SAM" id="Phobius"/>
    </source>
</evidence>
<reference evidence="6 7" key="1">
    <citation type="journal article" date="2017" name="Genome Announc.">
        <title>Draft Genome Sequence of Romboutsia weinsteinii sp. nov. Strain CCRI-19649(T) Isolated from Surface Water.</title>
        <authorList>
            <person name="Maheux A.F."/>
            <person name="Boudreau D.K."/>
            <person name="Berube E."/>
            <person name="Boissinot M."/>
            <person name="Cantin P."/>
            <person name="Raymond F."/>
            <person name="Corbeil J."/>
            <person name="Omar R.F."/>
            <person name="Bergeron M.G."/>
        </authorList>
    </citation>
    <scope>NUCLEOTIDE SEQUENCE [LARGE SCALE GENOMIC DNA]</scope>
    <source>
        <strain evidence="6 7">CCRI-19649</strain>
    </source>
</reference>
<accession>A0A371J0T9</accession>
<keyword evidence="3 5" id="KW-1133">Transmembrane helix</keyword>
<evidence type="ECO:0000256" key="4">
    <source>
        <dbReference type="ARBA" id="ARBA00023136"/>
    </source>
</evidence>
<feature type="transmembrane region" description="Helical" evidence="5">
    <location>
        <begin position="217"/>
        <end position="235"/>
    </location>
</feature>
<name>A0A371J0T9_9FIRM</name>
<protein>
    <recommendedName>
        <fullName evidence="8">C4-dicarboxylate ABC transporter</fullName>
    </recommendedName>
</protein>
<dbReference type="GO" id="GO:0046583">
    <property type="term" value="F:monoatomic cation efflux transmembrane transporter activity"/>
    <property type="evidence" value="ECO:0007669"/>
    <property type="project" value="TreeGrafter"/>
</dbReference>
<feature type="transmembrane region" description="Helical" evidence="5">
    <location>
        <begin position="103"/>
        <end position="120"/>
    </location>
</feature>
<sequence length="325" mass="36710">MIISILKEKVKNLPIGVMATLLSVLTLANVFSVLGFNSLRHISVNFGVILIIAGFSKLVLYPKQVTAELNDTALASIYPTFCMSMMLMATYYVQYNYTLGKTLWSFALFLNALIVIIFTYNNLIKEFEYGKFLPPFWVAYVGIIVSVITSPAMNEPTLVKFIFYFACSAYFIILPFMIYRLCTKPVADAPYPTLAIMAAPPSLCIVAYLTLFAHPNIYFTLFLYSIVFVMTIYMYSRFPKIFKMKFIPTFAGITFPLAISTLATFKMAAFMDSIGQANFALILREFGAIEVVIACAGILFVVYNFTKMFINIFKTEKLETNLNIN</sequence>
<keyword evidence="2 5" id="KW-0812">Transmembrane</keyword>
<dbReference type="InterPro" id="IPR052951">
    <property type="entry name" value="Tellurite_res_ion_channel"/>
</dbReference>
<feature type="transmembrane region" description="Helical" evidence="5">
    <location>
        <begin position="191"/>
        <end position="211"/>
    </location>
</feature>
<evidence type="ECO:0000256" key="1">
    <source>
        <dbReference type="ARBA" id="ARBA00004141"/>
    </source>
</evidence>
<feature type="transmembrane region" description="Helical" evidence="5">
    <location>
        <begin position="281"/>
        <end position="305"/>
    </location>
</feature>
<dbReference type="AlphaFoldDB" id="A0A371J0T9"/>
<keyword evidence="7" id="KW-1185">Reference proteome</keyword>
<evidence type="ECO:0000256" key="2">
    <source>
        <dbReference type="ARBA" id="ARBA00022692"/>
    </source>
</evidence>
<feature type="transmembrane region" description="Helical" evidence="5">
    <location>
        <begin position="42"/>
        <end position="60"/>
    </location>
</feature>
<feature type="transmembrane region" description="Helical" evidence="5">
    <location>
        <begin position="247"/>
        <end position="269"/>
    </location>
</feature>
<feature type="transmembrane region" description="Helical" evidence="5">
    <location>
        <begin position="161"/>
        <end position="179"/>
    </location>
</feature>
<dbReference type="CDD" id="cd09325">
    <property type="entry name" value="TDT_C4-dicarb_trans"/>
    <property type="match status" value="1"/>
</dbReference>
<dbReference type="PANTHER" id="PTHR37955:SF1">
    <property type="entry name" value="DEP DOMAIN-CONTAINING PROTEIN"/>
    <property type="match status" value="1"/>
</dbReference>
<evidence type="ECO:0000313" key="6">
    <source>
        <dbReference type="EMBL" id="RDY26389.1"/>
    </source>
</evidence>
<evidence type="ECO:0000313" key="7">
    <source>
        <dbReference type="Proteomes" id="UP000215694"/>
    </source>
</evidence>
<dbReference type="Gene3D" id="1.50.10.150">
    <property type="entry name" value="Voltage-dependent anion channel"/>
    <property type="match status" value="1"/>
</dbReference>
<feature type="transmembrane region" description="Helical" evidence="5">
    <location>
        <begin position="12"/>
        <end position="36"/>
    </location>
</feature>
<dbReference type="GO" id="GO:0005886">
    <property type="term" value="C:plasma membrane"/>
    <property type="evidence" value="ECO:0007669"/>
    <property type="project" value="TreeGrafter"/>
</dbReference>
<dbReference type="OrthoDB" id="309023at2"/>
<organism evidence="6 7">
    <name type="scientific">Romboutsia weinsteinii</name>
    <dbReference type="NCBI Taxonomy" id="2020949"/>
    <lineage>
        <taxon>Bacteria</taxon>
        <taxon>Bacillati</taxon>
        <taxon>Bacillota</taxon>
        <taxon>Clostridia</taxon>
        <taxon>Peptostreptococcales</taxon>
        <taxon>Peptostreptococcaceae</taxon>
        <taxon>Romboutsia</taxon>
    </lineage>
</organism>
<dbReference type="PANTHER" id="PTHR37955">
    <property type="entry name" value="TELLURITE RESISTANCE PROTEIN TEHA"/>
    <property type="match status" value="1"/>
</dbReference>
<dbReference type="Proteomes" id="UP000215694">
    <property type="component" value="Unassembled WGS sequence"/>
</dbReference>
<comment type="subcellular location">
    <subcellularLocation>
        <location evidence="1">Membrane</location>
        <topology evidence="1">Multi-pass membrane protein</topology>
    </subcellularLocation>
</comment>
<gene>
    <name evidence="6" type="ORF">CHL78_013720</name>
</gene>
<comment type="caution">
    <text evidence="6">The sequence shown here is derived from an EMBL/GenBank/DDBJ whole genome shotgun (WGS) entry which is preliminary data.</text>
</comment>
<evidence type="ECO:0008006" key="8">
    <source>
        <dbReference type="Google" id="ProtNLM"/>
    </source>
</evidence>
<dbReference type="Pfam" id="PF03595">
    <property type="entry name" value="SLAC1"/>
    <property type="match status" value="1"/>
</dbReference>
<feature type="transmembrane region" description="Helical" evidence="5">
    <location>
        <begin position="72"/>
        <end position="91"/>
    </location>
</feature>
<keyword evidence="4 5" id="KW-0472">Membrane</keyword>
<feature type="transmembrane region" description="Helical" evidence="5">
    <location>
        <begin position="132"/>
        <end position="149"/>
    </location>
</feature>
<dbReference type="InterPro" id="IPR038665">
    <property type="entry name" value="Voltage-dep_anion_channel_sf"/>
</dbReference>
<proteinExistence type="predicted"/>
<dbReference type="RefSeq" id="WP_094368825.1">
    <property type="nucleotide sequence ID" value="NZ_NOJY02000028.1"/>
</dbReference>
<dbReference type="InterPro" id="IPR004695">
    <property type="entry name" value="SLAC1/Mae1/Ssu1/TehA"/>
</dbReference>
<evidence type="ECO:0000256" key="3">
    <source>
        <dbReference type="ARBA" id="ARBA00022989"/>
    </source>
</evidence>
<dbReference type="EMBL" id="NOJY02000028">
    <property type="protein sequence ID" value="RDY26389.1"/>
    <property type="molecule type" value="Genomic_DNA"/>
</dbReference>